<dbReference type="SUPFAM" id="SSF55021">
    <property type="entry name" value="ACT-like"/>
    <property type="match status" value="1"/>
</dbReference>
<dbReference type="Gene3D" id="3.30.70.260">
    <property type="match status" value="1"/>
</dbReference>
<dbReference type="InterPro" id="IPR043519">
    <property type="entry name" value="NT_sf"/>
</dbReference>
<accession>A0A240E2G7</accession>
<dbReference type="SUPFAM" id="SSF81271">
    <property type="entry name" value="TGS-like"/>
    <property type="match status" value="1"/>
</dbReference>
<dbReference type="PANTHER" id="PTHR21262:SF31">
    <property type="entry name" value="GTP PYROPHOSPHOKINASE"/>
    <property type="match status" value="1"/>
</dbReference>
<keyword evidence="9" id="KW-1185">Reference proteome</keyword>
<keyword evidence="8" id="KW-0418">Kinase</keyword>
<dbReference type="EMBL" id="OANS01000002">
    <property type="protein sequence ID" value="SNX28691.1"/>
    <property type="molecule type" value="Genomic_DNA"/>
</dbReference>
<dbReference type="SUPFAM" id="SSF109604">
    <property type="entry name" value="HD-domain/PDEase-like"/>
    <property type="match status" value="1"/>
</dbReference>
<evidence type="ECO:0000256" key="4">
    <source>
        <dbReference type="ARBA" id="ARBA00032407"/>
    </source>
</evidence>
<dbReference type="GO" id="GO:0005886">
    <property type="term" value="C:plasma membrane"/>
    <property type="evidence" value="ECO:0007669"/>
    <property type="project" value="TreeGrafter"/>
</dbReference>
<gene>
    <name evidence="8" type="ORF">SAMN06295945_1036</name>
</gene>
<dbReference type="Pfam" id="PF13328">
    <property type="entry name" value="HD_4"/>
    <property type="match status" value="1"/>
</dbReference>
<dbReference type="InterPro" id="IPR002912">
    <property type="entry name" value="ACT_dom"/>
</dbReference>
<dbReference type="PROSITE" id="PS51671">
    <property type="entry name" value="ACT"/>
    <property type="match status" value="1"/>
</dbReference>
<evidence type="ECO:0000256" key="5">
    <source>
        <dbReference type="ARBA" id="ARBA00033308"/>
    </source>
</evidence>
<evidence type="ECO:0000313" key="9">
    <source>
        <dbReference type="Proteomes" id="UP000218069"/>
    </source>
</evidence>
<feature type="domain" description="TGS" evidence="7">
    <location>
        <begin position="384"/>
        <end position="445"/>
    </location>
</feature>
<dbReference type="FunFam" id="3.30.460.10:FF:000001">
    <property type="entry name" value="GTP pyrophosphokinase RelA"/>
    <property type="match status" value="1"/>
</dbReference>
<evidence type="ECO:0000256" key="3">
    <source>
        <dbReference type="ARBA" id="ARBA00029754"/>
    </source>
</evidence>
<dbReference type="GO" id="GO:0008728">
    <property type="term" value="F:GTP diphosphokinase activity"/>
    <property type="evidence" value="ECO:0007669"/>
    <property type="project" value="TreeGrafter"/>
</dbReference>
<dbReference type="RefSeq" id="WP_096672972.1">
    <property type="nucleotide sequence ID" value="NZ_OANS01000002.1"/>
</dbReference>
<dbReference type="GO" id="GO:0042594">
    <property type="term" value="P:response to starvation"/>
    <property type="evidence" value="ECO:0007669"/>
    <property type="project" value="TreeGrafter"/>
</dbReference>
<dbReference type="SUPFAM" id="SSF81301">
    <property type="entry name" value="Nucleotidyltransferase"/>
    <property type="match status" value="1"/>
</dbReference>
<dbReference type="GO" id="GO:0015969">
    <property type="term" value="P:guanosine tetraphosphate metabolic process"/>
    <property type="evidence" value="ECO:0007669"/>
    <property type="project" value="InterPro"/>
</dbReference>
<dbReference type="Pfam" id="PF02824">
    <property type="entry name" value="TGS"/>
    <property type="match status" value="1"/>
</dbReference>
<keyword evidence="8" id="KW-0808">Transferase</keyword>
<name>A0A240E2G7_9BURK</name>
<organism evidence="8 9">
    <name type="scientific">Polynucleobacter meluiroseus</name>
    <dbReference type="NCBI Taxonomy" id="1938814"/>
    <lineage>
        <taxon>Bacteria</taxon>
        <taxon>Pseudomonadati</taxon>
        <taxon>Pseudomonadota</taxon>
        <taxon>Betaproteobacteria</taxon>
        <taxon>Burkholderiales</taxon>
        <taxon>Burkholderiaceae</taxon>
        <taxon>Polynucleobacter</taxon>
    </lineage>
</organism>
<dbReference type="GO" id="GO:0008893">
    <property type="term" value="F:guanosine-3',5'-bis(diphosphate) 3'-diphosphatase activity"/>
    <property type="evidence" value="ECO:0007669"/>
    <property type="project" value="TreeGrafter"/>
</dbReference>
<dbReference type="CDD" id="cd05399">
    <property type="entry name" value="NT_Rel-Spo_like"/>
    <property type="match status" value="1"/>
</dbReference>
<dbReference type="Gene3D" id="3.30.460.10">
    <property type="entry name" value="Beta Polymerase, domain 2"/>
    <property type="match status" value="1"/>
</dbReference>
<protein>
    <recommendedName>
        <fullName evidence="2">GTP pyrophosphokinase</fullName>
    </recommendedName>
    <alternativeName>
        <fullName evidence="4">(p)ppGpp synthase</fullName>
    </alternativeName>
    <alternativeName>
        <fullName evidence="3">ATP:GTP 3'-pyrophosphotransferase</fullName>
    </alternativeName>
    <alternativeName>
        <fullName evidence="5">ppGpp synthase I</fullName>
    </alternativeName>
</protein>
<dbReference type="FunFam" id="3.10.20.30:FF:000002">
    <property type="entry name" value="GTP pyrophosphokinase (RelA/SpoT)"/>
    <property type="match status" value="1"/>
</dbReference>
<evidence type="ECO:0000256" key="1">
    <source>
        <dbReference type="ARBA" id="ARBA00007476"/>
    </source>
</evidence>
<dbReference type="PANTHER" id="PTHR21262">
    <property type="entry name" value="GUANOSINE-3',5'-BIS DIPHOSPHATE 3'-PYROPHOSPHOHYDROLASE"/>
    <property type="match status" value="1"/>
</dbReference>
<dbReference type="AlphaFoldDB" id="A0A240E2G7"/>
<dbReference type="SMART" id="SM00954">
    <property type="entry name" value="RelA_SpoT"/>
    <property type="match status" value="1"/>
</dbReference>
<dbReference type="InterPro" id="IPR045865">
    <property type="entry name" value="ACT-like_dom_sf"/>
</dbReference>
<dbReference type="InterPro" id="IPR007685">
    <property type="entry name" value="RelA_SpoT"/>
</dbReference>
<dbReference type="InterPro" id="IPR004095">
    <property type="entry name" value="TGS"/>
</dbReference>
<dbReference type="OrthoDB" id="9805041at2"/>
<dbReference type="Pfam" id="PF13291">
    <property type="entry name" value="ACT_4"/>
    <property type="match status" value="1"/>
</dbReference>
<evidence type="ECO:0000256" key="2">
    <source>
        <dbReference type="ARBA" id="ARBA00019852"/>
    </source>
</evidence>
<comment type="similarity">
    <text evidence="1">Belongs to the RelA/SpoT family.</text>
</comment>
<dbReference type="GO" id="GO:0015949">
    <property type="term" value="P:nucleobase-containing small molecule interconversion"/>
    <property type="evidence" value="ECO:0007669"/>
    <property type="project" value="UniProtKB-ARBA"/>
</dbReference>
<dbReference type="PROSITE" id="PS51880">
    <property type="entry name" value="TGS"/>
    <property type="match status" value="1"/>
</dbReference>
<dbReference type="InterPro" id="IPR033655">
    <property type="entry name" value="TGS_RelA/SpoT"/>
</dbReference>
<dbReference type="Gene3D" id="1.10.3210.10">
    <property type="entry name" value="Hypothetical protein af1432"/>
    <property type="match status" value="1"/>
</dbReference>
<proteinExistence type="inferred from homology"/>
<dbReference type="GO" id="GO:0016301">
    <property type="term" value="F:kinase activity"/>
    <property type="evidence" value="ECO:0007669"/>
    <property type="project" value="UniProtKB-KW"/>
</dbReference>
<dbReference type="InterPro" id="IPR012676">
    <property type="entry name" value="TGS-like"/>
</dbReference>
<dbReference type="InterPro" id="IPR012675">
    <property type="entry name" value="Beta-grasp_dom_sf"/>
</dbReference>
<evidence type="ECO:0000259" key="6">
    <source>
        <dbReference type="PROSITE" id="PS51671"/>
    </source>
</evidence>
<evidence type="ECO:0000313" key="8">
    <source>
        <dbReference type="EMBL" id="SNX28691.1"/>
    </source>
</evidence>
<dbReference type="CDD" id="cd01668">
    <property type="entry name" value="TGS_RSH"/>
    <property type="match status" value="1"/>
</dbReference>
<dbReference type="Gene3D" id="3.10.20.30">
    <property type="match status" value="1"/>
</dbReference>
<dbReference type="Pfam" id="PF04607">
    <property type="entry name" value="RelA_SpoT"/>
    <property type="match status" value="1"/>
</dbReference>
<reference evidence="9" key="1">
    <citation type="submission" date="2017-08" db="EMBL/GenBank/DDBJ databases">
        <authorList>
            <person name="Varghese N."/>
            <person name="Submissions S."/>
        </authorList>
    </citation>
    <scope>NUCLEOTIDE SEQUENCE [LARGE SCALE GENOMIC DNA]</scope>
    <source>
        <strain evidence="9">AP-Melu-1000-B4</strain>
    </source>
</reference>
<feature type="domain" description="ACT" evidence="6">
    <location>
        <begin position="605"/>
        <end position="676"/>
    </location>
</feature>
<dbReference type="Proteomes" id="UP000218069">
    <property type="component" value="Unassembled WGS sequence"/>
</dbReference>
<evidence type="ECO:0000259" key="7">
    <source>
        <dbReference type="PROSITE" id="PS51880"/>
    </source>
</evidence>
<sequence>MASTPETIKIIDGWYGEPAQEHADGVLQILETLHLDDASLIAAKNIARTHGREALIKLIGEEPAKLLIGYRGLRQAQAKLLRADGGLNIAGQEEMLRKMLLAFGDDLRVVLIYLASRLQTLRWITQEKIEMPKPWAQEILDIDASLANRLGIWQMKWEMEDLAFRVLSPQTYRDIAKMLDAKRIERDSFIEQIVLCLKEELQNAGIVAQVQGRPKHIYSIWKKMQGKSLDFANLYDVRAFRVLVPDVKSCYASLGLVHNIWQPVPREFDDYIARPKPNGYQSLHTVVMDAGGTAFEVQVRTQEMHQQAEYGLAAHWRYKEAAATGGTVTQRQVRPNIQHDQNASHQAGTHSAAQAYERQIAWARQLISWKEDAWEQLKHHEIDDHIYVLTPLGKVISLEKESTPIDFAYAVHTDLGHRCRGAKLDGAMVPLETALKNGQTVDIIAVKQGGPSRDWISSDRHYLRSQRARSRVRAWFNALDDEETGQHAKPVDHKLDQKPEAKSVAAPPELVLKQSTRKSTQGGDVLVVGVDSLLTQLARCCRPVPPDPISGFITQGRGVSIHRRACKTFRGLLERAPERVIQTAWNQVATQESSGSEAKHLFPADLAVSGVDRPELMRELFEIMTRQGVHVIDLRKTVKKGVAQILLTLEIKDSEALRLVQNSLEEVKGVTQVRRR</sequence>